<proteinExistence type="predicted"/>
<reference evidence="2" key="2">
    <citation type="journal article" date="2018" name="Data Brief">
        <title>Genome sequence data from 17 accessions of Ensete ventricosum, a staple food crop for millions in Ethiopia.</title>
        <authorList>
            <person name="Yemataw Z."/>
            <person name="Muzemil S."/>
            <person name="Ambachew D."/>
            <person name="Tripathi L."/>
            <person name="Tesfaye K."/>
            <person name="Chala A."/>
            <person name="Farbos A."/>
            <person name="O'Neill P."/>
            <person name="Moore K."/>
            <person name="Grant M."/>
            <person name="Studholme D.J."/>
        </authorList>
    </citation>
    <scope>NUCLEOTIDE SEQUENCE [LARGE SCALE GENOMIC DNA]</scope>
    <source>
        <tissue evidence="2">Leaf</tissue>
    </source>
</reference>
<evidence type="ECO:0000313" key="3">
    <source>
        <dbReference type="Proteomes" id="UP000287651"/>
    </source>
</evidence>
<dbReference type="EMBL" id="KV876028">
    <property type="protein sequence ID" value="RZR73824.1"/>
    <property type="molecule type" value="Genomic_DNA"/>
</dbReference>
<evidence type="ECO:0000313" key="1">
    <source>
        <dbReference type="EMBL" id="RRT57665.1"/>
    </source>
</evidence>
<reference evidence="1" key="3">
    <citation type="submission" date="2018-09" db="EMBL/GenBank/DDBJ databases">
        <authorList>
            <person name="Harrison J."/>
            <person name="Moore K.A."/>
            <person name="Paszkiewicz K."/>
            <person name="Jones T."/>
            <person name="Grant M."/>
            <person name="Ambacheew D."/>
            <person name="Muzemil S."/>
            <person name="Studholme D."/>
        </authorList>
    </citation>
    <scope>NUCLEOTIDE SEQUENCE</scope>
</reference>
<reference evidence="1 3" key="1">
    <citation type="journal article" date="2014" name="Agronomy (Basel)">
        <title>A Draft Genome Sequence for Ensete ventricosum, the Drought-Tolerant Tree Against Hunger.</title>
        <authorList>
            <person name="Harrison J."/>
            <person name="Moore K.A."/>
            <person name="Paszkiewicz K."/>
            <person name="Jones T."/>
            <person name="Grant M."/>
            <person name="Ambacheew D."/>
            <person name="Muzemil S."/>
            <person name="Studholme D.J."/>
        </authorList>
    </citation>
    <scope>NUCLEOTIDE SEQUENCE [LARGE SCALE GENOMIC DNA]</scope>
</reference>
<gene>
    <name evidence="1" type="ORF">B296_00023335</name>
    <name evidence="2" type="ORF">BHM03_00028586</name>
</gene>
<protein>
    <submittedName>
        <fullName evidence="1">Uncharacterized protein</fullName>
    </submittedName>
</protein>
<name>A0A426Z113_ENSVE</name>
<dbReference type="EMBL" id="AMZH03009059">
    <property type="protein sequence ID" value="RRT57665.1"/>
    <property type="molecule type" value="Genomic_DNA"/>
</dbReference>
<dbReference type="Proteomes" id="UP000290560">
    <property type="component" value="Unassembled WGS sequence"/>
</dbReference>
<dbReference type="AlphaFoldDB" id="A0A426Z113"/>
<sequence length="70" mass="7479">MVRMMTVQVEMGLGVKMLARLVAEVVEVGVGVEVQMVIMVGAEVVAVAVKEARVGEEVVVVENPKEVEAQ</sequence>
<organism evidence="1 3">
    <name type="scientific">Ensete ventricosum</name>
    <name type="common">Abyssinian banana</name>
    <name type="synonym">Musa ensete</name>
    <dbReference type="NCBI Taxonomy" id="4639"/>
    <lineage>
        <taxon>Eukaryota</taxon>
        <taxon>Viridiplantae</taxon>
        <taxon>Streptophyta</taxon>
        <taxon>Embryophyta</taxon>
        <taxon>Tracheophyta</taxon>
        <taxon>Spermatophyta</taxon>
        <taxon>Magnoliopsida</taxon>
        <taxon>Liliopsida</taxon>
        <taxon>Zingiberales</taxon>
        <taxon>Musaceae</taxon>
        <taxon>Ensete</taxon>
    </lineage>
</organism>
<accession>A0A426Z113</accession>
<dbReference type="Proteomes" id="UP000287651">
    <property type="component" value="Unassembled WGS sequence"/>
</dbReference>
<evidence type="ECO:0000313" key="2">
    <source>
        <dbReference type="EMBL" id="RZR73824.1"/>
    </source>
</evidence>